<evidence type="ECO:0000256" key="9">
    <source>
        <dbReference type="ARBA" id="ARBA00022842"/>
    </source>
</evidence>
<evidence type="ECO:0000256" key="11">
    <source>
        <dbReference type="HAMAP-Rule" id="MF_00228"/>
    </source>
</evidence>
<dbReference type="PRINTS" id="PR01099">
    <property type="entry name" value="HYETHTZKNASE"/>
</dbReference>
<evidence type="ECO:0000313" key="12">
    <source>
        <dbReference type="EMBL" id="MDY0410266.1"/>
    </source>
</evidence>
<accession>A0ABU5CVB8</accession>
<feature type="binding site" evidence="11">
    <location>
        <position position="189"/>
    </location>
    <ligand>
        <name>substrate</name>
    </ligand>
</feature>
<evidence type="ECO:0000256" key="8">
    <source>
        <dbReference type="ARBA" id="ARBA00022840"/>
    </source>
</evidence>
<keyword evidence="6 11" id="KW-0547">Nucleotide-binding</keyword>
<proteinExistence type="inferred from homology"/>
<dbReference type="PIRSF" id="PIRSF000513">
    <property type="entry name" value="Thz_kinase"/>
    <property type="match status" value="1"/>
</dbReference>
<dbReference type="PANTHER" id="PTHR20858">
    <property type="entry name" value="PHOSPHOMETHYLPYRIMIDINE KINASE"/>
    <property type="match status" value="1"/>
</dbReference>
<keyword evidence="4 11" id="KW-0808">Transferase</keyword>
<evidence type="ECO:0000256" key="2">
    <source>
        <dbReference type="ARBA" id="ARBA00001946"/>
    </source>
</evidence>
<comment type="caution">
    <text evidence="12">The sequence shown here is derived from an EMBL/GenBank/DDBJ whole genome shotgun (WGS) entry which is preliminary data.</text>
</comment>
<gene>
    <name evidence="11 12" type="primary">thiM</name>
    <name evidence="12" type="ORF">RWD45_19095</name>
</gene>
<dbReference type="Pfam" id="PF02110">
    <property type="entry name" value="HK"/>
    <property type="match status" value="1"/>
</dbReference>
<dbReference type="EC" id="2.7.1.50" evidence="11"/>
<keyword evidence="8 11" id="KW-0067">ATP-binding</keyword>
<dbReference type="InterPro" id="IPR000417">
    <property type="entry name" value="Hyethyz_kinase"/>
</dbReference>
<dbReference type="CDD" id="cd01170">
    <property type="entry name" value="THZ_kinase"/>
    <property type="match status" value="1"/>
</dbReference>
<dbReference type="HAMAP" id="MF_00228">
    <property type="entry name" value="Thz_kinase"/>
    <property type="match status" value="1"/>
</dbReference>
<dbReference type="GO" id="GO:0004417">
    <property type="term" value="F:hydroxyethylthiazole kinase activity"/>
    <property type="evidence" value="ECO:0007669"/>
    <property type="project" value="UniProtKB-EC"/>
</dbReference>
<dbReference type="Gene3D" id="3.40.1190.20">
    <property type="match status" value="1"/>
</dbReference>
<evidence type="ECO:0000256" key="4">
    <source>
        <dbReference type="ARBA" id="ARBA00022679"/>
    </source>
</evidence>
<comment type="similarity">
    <text evidence="11">Belongs to the Thz kinase family.</text>
</comment>
<evidence type="ECO:0000313" key="13">
    <source>
        <dbReference type="Proteomes" id="UP001275315"/>
    </source>
</evidence>
<dbReference type="EMBL" id="JAWDIQ010000003">
    <property type="protein sequence ID" value="MDY0410266.1"/>
    <property type="molecule type" value="Genomic_DNA"/>
</dbReference>
<keyword evidence="13" id="KW-1185">Reference proteome</keyword>
<keyword evidence="7 11" id="KW-0418">Kinase</keyword>
<dbReference type="Proteomes" id="UP001275315">
    <property type="component" value="Unassembled WGS sequence"/>
</dbReference>
<comment type="pathway">
    <text evidence="3 11">Cofactor biosynthesis; thiamine diphosphate biosynthesis; 4-methyl-5-(2-phosphoethyl)-thiazole from 5-(2-hydroxyethyl)-4-methylthiazole: step 1/1.</text>
</comment>
<keyword evidence="9 11" id="KW-0460">Magnesium</keyword>
<dbReference type="SUPFAM" id="SSF53613">
    <property type="entry name" value="Ribokinase-like"/>
    <property type="match status" value="1"/>
</dbReference>
<evidence type="ECO:0000256" key="10">
    <source>
        <dbReference type="ARBA" id="ARBA00022977"/>
    </source>
</evidence>
<feature type="binding site" evidence="11">
    <location>
        <position position="117"/>
    </location>
    <ligand>
        <name>ATP</name>
        <dbReference type="ChEBI" id="CHEBI:30616"/>
    </ligand>
</feature>
<feature type="binding site" evidence="11">
    <location>
        <position position="41"/>
    </location>
    <ligand>
        <name>substrate</name>
    </ligand>
</feature>
<dbReference type="NCBIfam" id="NF006830">
    <property type="entry name" value="PRK09355.1"/>
    <property type="match status" value="1"/>
</dbReference>
<protein>
    <recommendedName>
        <fullName evidence="11">Hydroxyethylthiazole kinase</fullName>
        <ecNumber evidence="11">2.7.1.50</ecNumber>
    </recommendedName>
    <alternativeName>
        <fullName evidence="11">4-methyl-5-beta-hydroxyethylthiazole kinase</fullName>
        <shortName evidence="11">TH kinase</shortName>
        <shortName evidence="11">Thz kinase</shortName>
    </alternativeName>
</protein>
<sequence>MNQAIIHQVREKNPLIHHLTNEVTMNFVADGLLSFGGSPVMAKALEEVDEMTSHSNGVFINIGTPTEKDLPAMIAAGKTANKYGIPVVIDPVGIAATSYRANYIHQVLSKVKPTVIKGNAGEIAYLADTPWEVKGVDSLGDESAIDIARKVANKYETAVVVTGKTDIICTKNKVSENITGHPYLTKVTGGGCLLGSVITACLATEASIDDQLLTAVSFYGLAANYATSLQQVTGPGSFKSAFIDALSYDINKLKG</sequence>
<keyword evidence="5 11" id="KW-0479">Metal-binding</keyword>
<dbReference type="PANTHER" id="PTHR20858:SF17">
    <property type="entry name" value="HYDROXYMETHYLPYRIMIDINE_PHOSPHOMETHYLPYRIMIDINE KINASE THI20-RELATED"/>
    <property type="match status" value="1"/>
</dbReference>
<name>A0ABU5CVB8_9BACI</name>
<evidence type="ECO:0000256" key="3">
    <source>
        <dbReference type="ARBA" id="ARBA00004868"/>
    </source>
</evidence>
<reference evidence="12 13" key="1">
    <citation type="submission" date="2023-10" db="EMBL/GenBank/DDBJ databases">
        <title>Virgibacillus soli CC-YMP-6 genome.</title>
        <authorList>
            <person name="Miliotis G."/>
            <person name="Sengupta P."/>
            <person name="Hameed A."/>
            <person name="Chuvochina M."/>
            <person name="Mcdonagh F."/>
            <person name="Simpson A.C."/>
            <person name="Singh N.K."/>
            <person name="Rekha P.D."/>
            <person name="Raman K."/>
            <person name="Hugenholtz P."/>
            <person name="Venkateswaran K."/>
        </authorList>
    </citation>
    <scope>NUCLEOTIDE SEQUENCE [LARGE SCALE GENOMIC DNA]</scope>
    <source>
        <strain evidence="12 13">CC-YMP-6</strain>
    </source>
</reference>
<comment type="cofactor">
    <cofactor evidence="2 11">
        <name>Mg(2+)</name>
        <dbReference type="ChEBI" id="CHEBI:18420"/>
    </cofactor>
</comment>
<evidence type="ECO:0000256" key="5">
    <source>
        <dbReference type="ARBA" id="ARBA00022723"/>
    </source>
</evidence>
<evidence type="ECO:0000256" key="7">
    <source>
        <dbReference type="ARBA" id="ARBA00022777"/>
    </source>
</evidence>
<comment type="catalytic activity">
    <reaction evidence="1 11">
        <text>5-(2-hydroxyethyl)-4-methylthiazole + ATP = 4-methyl-5-(2-phosphooxyethyl)-thiazole + ADP + H(+)</text>
        <dbReference type="Rhea" id="RHEA:24212"/>
        <dbReference type="ChEBI" id="CHEBI:15378"/>
        <dbReference type="ChEBI" id="CHEBI:17957"/>
        <dbReference type="ChEBI" id="CHEBI:30616"/>
        <dbReference type="ChEBI" id="CHEBI:58296"/>
        <dbReference type="ChEBI" id="CHEBI:456216"/>
        <dbReference type="EC" id="2.7.1.50"/>
    </reaction>
</comment>
<keyword evidence="10 11" id="KW-0784">Thiamine biosynthesis</keyword>
<dbReference type="InterPro" id="IPR029056">
    <property type="entry name" value="Ribokinase-like"/>
</dbReference>
<evidence type="ECO:0000256" key="6">
    <source>
        <dbReference type="ARBA" id="ARBA00022741"/>
    </source>
</evidence>
<feature type="binding site" evidence="11">
    <location>
        <position position="162"/>
    </location>
    <ligand>
        <name>ATP</name>
        <dbReference type="ChEBI" id="CHEBI:30616"/>
    </ligand>
</feature>
<dbReference type="RefSeq" id="WP_320381141.1">
    <property type="nucleotide sequence ID" value="NZ_JAWDIQ010000003.1"/>
</dbReference>
<evidence type="ECO:0000256" key="1">
    <source>
        <dbReference type="ARBA" id="ARBA00001771"/>
    </source>
</evidence>
<comment type="function">
    <text evidence="11">Catalyzes the phosphorylation of the hydroxyl group of 4-methyl-5-beta-hydroxyethylthiazole (THZ).</text>
</comment>
<organism evidence="12 13">
    <name type="scientific">Paracerasibacillus soli</name>
    <dbReference type="NCBI Taxonomy" id="480284"/>
    <lineage>
        <taxon>Bacteria</taxon>
        <taxon>Bacillati</taxon>
        <taxon>Bacillota</taxon>
        <taxon>Bacilli</taxon>
        <taxon>Bacillales</taxon>
        <taxon>Bacillaceae</taxon>
        <taxon>Paracerasibacillus</taxon>
    </lineage>
</organism>